<keyword evidence="11" id="KW-1185">Reference proteome</keyword>
<dbReference type="GO" id="GO:0005737">
    <property type="term" value="C:cytoplasm"/>
    <property type="evidence" value="ECO:0007669"/>
    <property type="project" value="UniProtKB-SubCell"/>
</dbReference>
<feature type="domain" description="Pyrroline-5-carboxylate reductase catalytic N-terminal" evidence="8">
    <location>
        <begin position="2"/>
        <end position="95"/>
    </location>
</feature>
<accession>A0A401JCH8</accession>
<evidence type="ECO:0000256" key="4">
    <source>
        <dbReference type="HAMAP-Rule" id="MF_01925"/>
    </source>
</evidence>
<keyword evidence="2 4" id="KW-0521">NADP</keyword>
<comment type="catalytic activity">
    <reaction evidence="4">
        <text>L-proline + NAD(+) = (S)-1-pyrroline-5-carboxylate + NADH + 2 H(+)</text>
        <dbReference type="Rhea" id="RHEA:14105"/>
        <dbReference type="ChEBI" id="CHEBI:15378"/>
        <dbReference type="ChEBI" id="CHEBI:17388"/>
        <dbReference type="ChEBI" id="CHEBI:57540"/>
        <dbReference type="ChEBI" id="CHEBI:57945"/>
        <dbReference type="ChEBI" id="CHEBI:60039"/>
        <dbReference type="EC" id="1.5.1.2"/>
    </reaction>
</comment>
<sequence>MRITFIGGGNMATALIAGLLRQGHSARQISVVEHNAEARARLAADYQVSTYAELGPEAVIADTVVLAVKPQQLKGVAQALSPLLATQLVVSIAAGVRARTLSAWLMGYSNVVRTMPNTPAMIGAGVTALYALPAVQSPQRQMAEDILKSAGSVLWVEDEALMDAVTAVSGSGPAYVFYFIEAMQQAALELGLSSAAARQLALETMLGSAQLAAGSPEDAATLRARVTSKAGTTERALQRMDEAGVKAAIISAIHAAAERSIELGDALQ</sequence>
<comment type="subcellular location">
    <subcellularLocation>
        <location evidence="4">Cytoplasm</location>
    </subcellularLocation>
</comment>
<dbReference type="PROSITE" id="PS00521">
    <property type="entry name" value="P5CR"/>
    <property type="match status" value="1"/>
</dbReference>
<evidence type="ECO:0000256" key="1">
    <source>
        <dbReference type="ARBA" id="ARBA00005525"/>
    </source>
</evidence>
<dbReference type="InterPro" id="IPR000304">
    <property type="entry name" value="Pyrroline-COOH_reductase"/>
</dbReference>
<evidence type="ECO:0000313" key="11">
    <source>
        <dbReference type="Proteomes" id="UP000286806"/>
    </source>
</evidence>
<evidence type="ECO:0000259" key="9">
    <source>
        <dbReference type="Pfam" id="PF14748"/>
    </source>
</evidence>
<dbReference type="PANTHER" id="PTHR11645:SF0">
    <property type="entry name" value="PYRROLINE-5-CARBOXYLATE REDUCTASE 3"/>
    <property type="match status" value="1"/>
</dbReference>
<evidence type="ECO:0000256" key="7">
    <source>
        <dbReference type="RuleBase" id="RU003903"/>
    </source>
</evidence>
<proteinExistence type="inferred from homology"/>
<dbReference type="GO" id="GO:0004735">
    <property type="term" value="F:pyrroline-5-carboxylate reductase activity"/>
    <property type="evidence" value="ECO:0007669"/>
    <property type="project" value="UniProtKB-UniRule"/>
</dbReference>
<dbReference type="PANTHER" id="PTHR11645">
    <property type="entry name" value="PYRROLINE-5-CARBOXYLATE REDUCTASE"/>
    <property type="match status" value="1"/>
</dbReference>
<evidence type="ECO:0000256" key="5">
    <source>
        <dbReference type="NCBIfam" id="TIGR00112"/>
    </source>
</evidence>
<dbReference type="InterPro" id="IPR029036">
    <property type="entry name" value="P5CR_dimer"/>
</dbReference>
<comment type="function">
    <text evidence="4">Catalyzes the reduction of 1-pyrroline-5-carboxylate (PCA) to L-proline.</text>
</comment>
<feature type="domain" description="Pyrroline-5-carboxylate reductase dimerisation" evidence="9">
    <location>
        <begin position="159"/>
        <end position="263"/>
    </location>
</feature>
<dbReference type="FunFam" id="1.10.3730.10:FF:000001">
    <property type="entry name" value="Pyrroline-5-carboxylate reductase"/>
    <property type="match status" value="1"/>
</dbReference>
<keyword evidence="4 7" id="KW-0028">Amino-acid biosynthesis</keyword>
<dbReference type="Gene3D" id="3.40.50.720">
    <property type="entry name" value="NAD(P)-binding Rossmann-like Domain"/>
    <property type="match status" value="1"/>
</dbReference>
<comment type="catalytic activity">
    <reaction evidence="4 7">
        <text>L-proline + NADP(+) = (S)-1-pyrroline-5-carboxylate + NADPH + 2 H(+)</text>
        <dbReference type="Rhea" id="RHEA:14109"/>
        <dbReference type="ChEBI" id="CHEBI:15378"/>
        <dbReference type="ChEBI" id="CHEBI:17388"/>
        <dbReference type="ChEBI" id="CHEBI:57783"/>
        <dbReference type="ChEBI" id="CHEBI:58349"/>
        <dbReference type="ChEBI" id="CHEBI:60039"/>
        <dbReference type="EC" id="1.5.1.2"/>
    </reaction>
</comment>
<dbReference type="InterPro" id="IPR053790">
    <property type="entry name" value="P5CR-like_CS"/>
</dbReference>
<keyword evidence="4" id="KW-0963">Cytoplasm</keyword>
<name>A0A401JCH8_9PROT</name>
<comment type="pathway">
    <text evidence="4 7">Amino-acid biosynthesis; L-proline biosynthesis; L-proline from L-glutamate 5-semialdehyde: step 1/1.</text>
</comment>
<dbReference type="AlphaFoldDB" id="A0A401JCH8"/>
<dbReference type="InterPro" id="IPR028939">
    <property type="entry name" value="P5C_Rdtase_cat_N"/>
</dbReference>
<protein>
    <recommendedName>
        <fullName evidence="4 5">Pyrroline-5-carboxylate reductase</fullName>
        <shortName evidence="4">P5C reductase</shortName>
        <shortName evidence="4">P5CR</shortName>
        <ecNumber evidence="4 5">1.5.1.2</ecNumber>
    </recommendedName>
    <alternativeName>
        <fullName evidence="4">PCA reductase</fullName>
    </alternativeName>
</protein>
<evidence type="ECO:0000256" key="2">
    <source>
        <dbReference type="ARBA" id="ARBA00022857"/>
    </source>
</evidence>
<evidence type="ECO:0000313" key="10">
    <source>
        <dbReference type="EMBL" id="GBL45372.1"/>
    </source>
</evidence>
<evidence type="ECO:0000256" key="6">
    <source>
        <dbReference type="PIRSR" id="PIRSR000193-1"/>
    </source>
</evidence>
<dbReference type="EC" id="1.5.1.2" evidence="4 5"/>
<evidence type="ECO:0000256" key="3">
    <source>
        <dbReference type="ARBA" id="ARBA00023002"/>
    </source>
</evidence>
<gene>
    <name evidence="4" type="primary">proC</name>
    <name evidence="10" type="ORF">SFMTTN_1179</name>
</gene>
<dbReference type="HAMAP" id="MF_01925">
    <property type="entry name" value="P5C_reductase"/>
    <property type="match status" value="1"/>
</dbReference>
<dbReference type="SUPFAM" id="SSF51735">
    <property type="entry name" value="NAD(P)-binding Rossmann-fold domains"/>
    <property type="match status" value="1"/>
</dbReference>
<dbReference type="SUPFAM" id="SSF48179">
    <property type="entry name" value="6-phosphogluconate dehydrogenase C-terminal domain-like"/>
    <property type="match status" value="1"/>
</dbReference>
<dbReference type="Proteomes" id="UP000286806">
    <property type="component" value="Unassembled WGS sequence"/>
</dbReference>
<evidence type="ECO:0000259" key="8">
    <source>
        <dbReference type="Pfam" id="PF03807"/>
    </source>
</evidence>
<dbReference type="Pfam" id="PF03807">
    <property type="entry name" value="F420_oxidored"/>
    <property type="match status" value="1"/>
</dbReference>
<dbReference type="UniPathway" id="UPA00098">
    <property type="reaction ID" value="UER00361"/>
</dbReference>
<comment type="similarity">
    <text evidence="1 4 7">Belongs to the pyrroline-5-carboxylate reductase family.</text>
</comment>
<dbReference type="OrthoDB" id="9805754at2"/>
<dbReference type="GO" id="GO:0055129">
    <property type="term" value="P:L-proline biosynthetic process"/>
    <property type="evidence" value="ECO:0007669"/>
    <property type="project" value="UniProtKB-UniRule"/>
</dbReference>
<comment type="caution">
    <text evidence="10">The sequence shown here is derived from an EMBL/GenBank/DDBJ whole genome shotgun (WGS) entry which is preliminary data.</text>
</comment>
<reference evidence="10 11" key="1">
    <citation type="journal article" date="2019" name="Front. Microbiol.">
        <title>Genomes of Neutrophilic Sulfur-Oxidizing Chemolithoautotrophs Representing 9 Proteobacterial Species From 8 Genera.</title>
        <authorList>
            <person name="Watanabe T."/>
            <person name="Kojima H."/>
            <person name="Umezawa K."/>
            <person name="Hori C."/>
            <person name="Takasuka T.E."/>
            <person name="Kato Y."/>
            <person name="Fukui M."/>
        </authorList>
    </citation>
    <scope>NUCLEOTIDE SEQUENCE [LARGE SCALE GENOMIC DNA]</scope>
    <source>
        <strain evidence="10 11">TTN</strain>
    </source>
</reference>
<dbReference type="InterPro" id="IPR036291">
    <property type="entry name" value="NAD(P)-bd_dom_sf"/>
</dbReference>
<dbReference type="EMBL" id="BGOW01000010">
    <property type="protein sequence ID" value="GBL45372.1"/>
    <property type="molecule type" value="Genomic_DNA"/>
</dbReference>
<dbReference type="NCBIfam" id="TIGR00112">
    <property type="entry name" value="proC"/>
    <property type="match status" value="1"/>
</dbReference>
<dbReference type="InterPro" id="IPR008927">
    <property type="entry name" value="6-PGluconate_DH-like_C_sf"/>
</dbReference>
<organism evidence="10 11">
    <name type="scientific">Sulfuriferula multivorans</name>
    <dbReference type="NCBI Taxonomy" id="1559896"/>
    <lineage>
        <taxon>Bacteria</taxon>
        <taxon>Pseudomonadati</taxon>
        <taxon>Pseudomonadota</taxon>
        <taxon>Betaproteobacteria</taxon>
        <taxon>Nitrosomonadales</taxon>
        <taxon>Sulfuricellaceae</taxon>
        <taxon>Sulfuriferula</taxon>
    </lineage>
</organism>
<dbReference type="PIRSF" id="PIRSF000193">
    <property type="entry name" value="Pyrrol-5-carb_rd"/>
    <property type="match status" value="1"/>
</dbReference>
<dbReference type="Gene3D" id="1.10.3730.10">
    <property type="entry name" value="ProC C-terminal domain-like"/>
    <property type="match status" value="1"/>
</dbReference>
<keyword evidence="3 4" id="KW-0560">Oxidoreductase</keyword>
<keyword evidence="4 7" id="KW-0641">Proline biosynthesis</keyword>
<feature type="binding site" evidence="6">
    <location>
        <begin position="67"/>
        <end position="70"/>
    </location>
    <ligand>
        <name>NADP(+)</name>
        <dbReference type="ChEBI" id="CHEBI:58349"/>
    </ligand>
</feature>
<dbReference type="Pfam" id="PF14748">
    <property type="entry name" value="P5CR_dimer"/>
    <property type="match status" value="1"/>
</dbReference>
<feature type="binding site" evidence="6">
    <location>
        <begin position="6"/>
        <end position="11"/>
    </location>
    <ligand>
        <name>NADP(+)</name>
        <dbReference type="ChEBI" id="CHEBI:58349"/>
    </ligand>
</feature>
<dbReference type="RefSeq" id="WP_124704199.1">
    <property type="nucleotide sequence ID" value="NZ_BGOW01000010.1"/>
</dbReference>